<dbReference type="Gene3D" id="3.40.50.1000">
    <property type="entry name" value="HAD superfamily/HAD-like"/>
    <property type="match status" value="1"/>
</dbReference>
<dbReference type="FunFam" id="3.40.50.2000:FF:000099">
    <property type="entry name" value="Alpha,alpha-trehalose phosphate synthase subunit, putative"/>
    <property type="match status" value="1"/>
</dbReference>
<dbReference type="GeneID" id="80877324"/>
<name>A0AAE9WDJ8_9SCHI</name>
<keyword evidence="2" id="KW-0597">Phosphoprotein</keyword>
<protein>
    <submittedName>
        <fullName evidence="4">Alpha,alpha-trehalose-phosphate synthase</fullName>
    </submittedName>
</protein>
<dbReference type="PANTHER" id="PTHR10788">
    <property type="entry name" value="TREHALOSE-6-PHOSPHATE SYNTHASE"/>
    <property type="match status" value="1"/>
</dbReference>
<dbReference type="GO" id="GO:0004805">
    <property type="term" value="F:trehalose-phosphatase activity"/>
    <property type="evidence" value="ECO:0007669"/>
    <property type="project" value="TreeGrafter"/>
</dbReference>
<dbReference type="Pfam" id="PF00982">
    <property type="entry name" value="Glyco_transf_20"/>
    <property type="match status" value="1"/>
</dbReference>
<evidence type="ECO:0000313" key="5">
    <source>
        <dbReference type="Proteomes" id="UP001212411"/>
    </source>
</evidence>
<comment type="similarity">
    <text evidence="1">In the N-terminal section; belongs to the glycosyltransferase 20 family.</text>
</comment>
<dbReference type="SUPFAM" id="SSF56784">
    <property type="entry name" value="HAD-like"/>
    <property type="match status" value="1"/>
</dbReference>
<reference evidence="4 5" key="1">
    <citation type="journal article" date="2023" name="G3 (Bethesda)">
        <title>A high-quality reference genome for the fission yeast Schizosaccharomyces osmophilus.</title>
        <authorList>
            <person name="Jia G.S."/>
            <person name="Zhang W.C."/>
            <person name="Liang Y."/>
            <person name="Liu X.H."/>
            <person name="Rhind N."/>
            <person name="Pidoux A."/>
            <person name="Brysch-Herzberg M."/>
            <person name="Du L.L."/>
        </authorList>
    </citation>
    <scope>NUCLEOTIDE SEQUENCE [LARGE SCALE GENOMIC DNA]</scope>
    <source>
        <strain evidence="4 5">CBS 15793</strain>
    </source>
</reference>
<keyword evidence="5" id="KW-1185">Reference proteome</keyword>
<dbReference type="GO" id="GO:0005992">
    <property type="term" value="P:trehalose biosynthetic process"/>
    <property type="evidence" value="ECO:0007669"/>
    <property type="project" value="InterPro"/>
</dbReference>
<dbReference type="AlphaFoldDB" id="A0AAE9WDJ8"/>
<feature type="compositionally biased region" description="Polar residues" evidence="3">
    <location>
        <begin position="115"/>
        <end position="129"/>
    </location>
</feature>
<dbReference type="RefSeq" id="XP_056038639.1">
    <property type="nucleotide sequence ID" value="XM_056182635.1"/>
</dbReference>
<dbReference type="EMBL" id="CP115612">
    <property type="protein sequence ID" value="WBW74396.1"/>
    <property type="molecule type" value="Genomic_DNA"/>
</dbReference>
<evidence type="ECO:0000256" key="2">
    <source>
        <dbReference type="ARBA" id="ARBA00022553"/>
    </source>
</evidence>
<dbReference type="GO" id="GO:0005829">
    <property type="term" value="C:cytosol"/>
    <property type="evidence" value="ECO:0007669"/>
    <property type="project" value="TreeGrafter"/>
</dbReference>
<feature type="compositionally biased region" description="Polar residues" evidence="3">
    <location>
        <begin position="97"/>
        <end position="107"/>
    </location>
</feature>
<dbReference type="GO" id="GO:0003825">
    <property type="term" value="F:alpha,alpha-trehalose-phosphate synthase (UDP-forming) activity"/>
    <property type="evidence" value="ECO:0007669"/>
    <property type="project" value="TreeGrafter"/>
</dbReference>
<organism evidence="4 5">
    <name type="scientific">Schizosaccharomyces osmophilus</name>
    <dbReference type="NCBI Taxonomy" id="2545709"/>
    <lineage>
        <taxon>Eukaryota</taxon>
        <taxon>Fungi</taxon>
        <taxon>Dikarya</taxon>
        <taxon>Ascomycota</taxon>
        <taxon>Taphrinomycotina</taxon>
        <taxon>Schizosaccharomycetes</taxon>
        <taxon>Schizosaccharomycetales</taxon>
        <taxon>Schizosaccharomycetaceae</taxon>
        <taxon>Schizosaccharomyces</taxon>
    </lineage>
</organism>
<dbReference type="InterPro" id="IPR023214">
    <property type="entry name" value="HAD_sf"/>
</dbReference>
<dbReference type="PANTHER" id="PTHR10788:SF119">
    <property type="entry name" value="ALPHA,ALPHA-TREHALOSE-PHOSPHATE SYNTHASE [UDP-FORMING] 100 KDA SUBUNIT-RELATED"/>
    <property type="match status" value="1"/>
</dbReference>
<dbReference type="Proteomes" id="UP001212411">
    <property type="component" value="Chromosome 2"/>
</dbReference>
<dbReference type="Gene3D" id="3.30.70.1020">
    <property type="entry name" value="Trehalose-6-phosphate phosphatase related protein, domain 2"/>
    <property type="match status" value="1"/>
</dbReference>
<dbReference type="InterPro" id="IPR036412">
    <property type="entry name" value="HAD-like_sf"/>
</dbReference>
<sequence>MGKNLVCSIFLPYTINFHLDELEDKGRENLPASYEISRNRRNSIRIDNVLSHLAISQKDTSQDTPVLTPQHENTHDYFSIGSLRRGGNSGVGAGSGTKTPRTPNIGTGTPLPGSGRSSPVYTQPRSRATSPPPFAKPADRFGAPGLGTKQKFLKKRHESLNKDVALFDSARWTVERGINGNSGLFNAVDAAVRDKKVTNHQWVGLLGMPTETLSKKTKDAISAALLVKHQSLAVYTPDSDFEGHYNHYCRKILWPSLHYQHNEIFSFFHEESNWDAYVKVNQAFADKIIETYRPGDTIWVNDYHLLLVPAMVREKLANAIIGLFIHVSFPSSEVFRCFARRNELLLGMLGANLIGFQTEEYKRHFLQSCSRVLYAEATFGRVLLEDRYIDVYSHPVSVDPESVQANLDSEETIETIQVLKKRYEDLNVFVGCDKMDPIRGIREKLLAFEQFLYDNPSYQKNTILLQTSTLTDEAREYGVEVSDIVTRINSTFGDFSLDHLPVTFLSSDLSYAQYLAILSIADGFIVTSLREGMSLTCHEFILTQQEKKSLLIVSEFIGCSAFFREGALIVNPWSTLEMSHAMREALEMVDASKKKRYNFCNDVIRSHTASTWVAEFENKLKKSWTSQQKHDLSHIPRFTLNFVGNRYANANKRLLFLNFDGQAVSWEGRHEFMDYHYGYIISILTRLVNDPKNVVYMCSCLDRDELDSLFVNLPGLGLIAENGCFVKPHTAREDNLQSWIRLFKKDQMAWRESMHDVIQYYAERNPGSSLIDHGYAMEFNYVKVDNKENGMRNALELCSSVNETGNACKAIPMEGHVLIEPKNISKATAANYTLNKILHNPNDLDLILVAGNNRTDEGTFVWANRLPIFSFTVSMRVENTDAHSYTDGIPSFFNVLNSLCD</sequence>
<evidence type="ECO:0000313" key="4">
    <source>
        <dbReference type="EMBL" id="WBW74396.1"/>
    </source>
</evidence>
<dbReference type="SUPFAM" id="SSF53756">
    <property type="entry name" value="UDP-Glycosyltransferase/glycogen phosphorylase"/>
    <property type="match status" value="1"/>
</dbReference>
<feature type="region of interest" description="Disordered" evidence="3">
    <location>
        <begin position="78"/>
        <end position="143"/>
    </location>
</feature>
<dbReference type="KEGG" id="som:SOMG_03848"/>
<gene>
    <name evidence="4" type="ORF">SOMG_03848</name>
</gene>
<proteinExistence type="inferred from homology"/>
<dbReference type="Pfam" id="PF02358">
    <property type="entry name" value="Trehalose_PPase"/>
    <property type="match status" value="1"/>
</dbReference>
<accession>A0AAE9WDJ8</accession>
<dbReference type="GO" id="GO:0005946">
    <property type="term" value="C:alpha,alpha-trehalose-phosphate synthase complex (UDP-forming)"/>
    <property type="evidence" value="ECO:0007669"/>
    <property type="project" value="TreeGrafter"/>
</dbReference>
<evidence type="ECO:0000256" key="3">
    <source>
        <dbReference type="SAM" id="MobiDB-lite"/>
    </source>
</evidence>
<dbReference type="InterPro" id="IPR001830">
    <property type="entry name" value="Glyco_trans_20"/>
</dbReference>
<dbReference type="InterPro" id="IPR003337">
    <property type="entry name" value="Trehalose_PPase"/>
</dbReference>
<dbReference type="CDD" id="cd03788">
    <property type="entry name" value="GT20_TPS"/>
    <property type="match status" value="1"/>
</dbReference>
<evidence type="ECO:0000256" key="1">
    <source>
        <dbReference type="ARBA" id="ARBA00005409"/>
    </source>
</evidence>
<dbReference type="Gene3D" id="3.40.50.2000">
    <property type="entry name" value="Glycogen Phosphorylase B"/>
    <property type="match status" value="2"/>
</dbReference>